<sequence>MRDVMARTWKDNARELRFFLERAVVLSEAGILDVPDAPVTQRGTAPADGTSGAFAPLHAMVEEAGRRHTHSALERTGGSVIKTSGVLGISSKTLREKMKVESGPGSGERHA</sequence>
<evidence type="ECO:0000313" key="3">
    <source>
        <dbReference type="Proteomes" id="UP001056201"/>
    </source>
</evidence>
<gene>
    <name evidence="2" type="ORF">MW290_04170</name>
</gene>
<dbReference type="Proteomes" id="UP001056201">
    <property type="component" value="Chromosome 1"/>
</dbReference>
<reference evidence="2" key="1">
    <citation type="submission" date="2022-05" db="EMBL/GenBank/DDBJ databases">
        <title>An RpoN-dependent PEP-CTERM gene is involved in floc formation of an Aquincola tertiaricarbonis strain.</title>
        <authorList>
            <person name="Qiu D."/>
            <person name="Xia M."/>
        </authorList>
    </citation>
    <scope>NUCLEOTIDE SEQUENCE</scope>
    <source>
        <strain evidence="2">RN12</strain>
    </source>
</reference>
<dbReference type="RefSeq" id="WP_250196032.1">
    <property type="nucleotide sequence ID" value="NZ_CP097635.1"/>
</dbReference>
<accession>A0ABY4S6Y9</accession>
<name>A0ABY4S6Y9_AQUTE</name>
<dbReference type="SUPFAM" id="SSF46689">
    <property type="entry name" value="Homeodomain-like"/>
    <property type="match status" value="1"/>
</dbReference>
<evidence type="ECO:0000259" key="1">
    <source>
        <dbReference type="Pfam" id="PF02954"/>
    </source>
</evidence>
<dbReference type="Gene3D" id="1.10.10.60">
    <property type="entry name" value="Homeodomain-like"/>
    <property type="match status" value="1"/>
</dbReference>
<feature type="domain" description="DNA binding HTH" evidence="1">
    <location>
        <begin position="72"/>
        <end position="99"/>
    </location>
</feature>
<dbReference type="Pfam" id="PF02954">
    <property type="entry name" value="HTH_8"/>
    <property type="match status" value="1"/>
</dbReference>
<evidence type="ECO:0000313" key="2">
    <source>
        <dbReference type="EMBL" id="URI07802.1"/>
    </source>
</evidence>
<dbReference type="InterPro" id="IPR002197">
    <property type="entry name" value="HTH_Fis"/>
</dbReference>
<dbReference type="InterPro" id="IPR009057">
    <property type="entry name" value="Homeodomain-like_sf"/>
</dbReference>
<organism evidence="2 3">
    <name type="scientific">Aquincola tertiaricarbonis</name>
    <dbReference type="NCBI Taxonomy" id="391953"/>
    <lineage>
        <taxon>Bacteria</taxon>
        <taxon>Pseudomonadati</taxon>
        <taxon>Pseudomonadota</taxon>
        <taxon>Betaproteobacteria</taxon>
        <taxon>Burkholderiales</taxon>
        <taxon>Sphaerotilaceae</taxon>
        <taxon>Aquincola</taxon>
    </lineage>
</organism>
<protein>
    <recommendedName>
        <fullName evidence="1">DNA binding HTH domain-containing protein</fullName>
    </recommendedName>
</protein>
<keyword evidence="3" id="KW-1185">Reference proteome</keyword>
<proteinExistence type="predicted"/>
<dbReference type="EMBL" id="CP097635">
    <property type="protein sequence ID" value="URI07802.1"/>
    <property type="molecule type" value="Genomic_DNA"/>
</dbReference>